<evidence type="ECO:0000313" key="2">
    <source>
        <dbReference type="Proteomes" id="UP001165960"/>
    </source>
</evidence>
<comment type="caution">
    <text evidence="1">The sequence shown here is derived from an EMBL/GenBank/DDBJ whole genome shotgun (WGS) entry which is preliminary data.</text>
</comment>
<organism evidence="1 2">
    <name type="scientific">Entomophthora muscae</name>
    <dbReference type="NCBI Taxonomy" id="34485"/>
    <lineage>
        <taxon>Eukaryota</taxon>
        <taxon>Fungi</taxon>
        <taxon>Fungi incertae sedis</taxon>
        <taxon>Zoopagomycota</taxon>
        <taxon>Entomophthoromycotina</taxon>
        <taxon>Entomophthoromycetes</taxon>
        <taxon>Entomophthorales</taxon>
        <taxon>Entomophthoraceae</taxon>
        <taxon>Entomophthora</taxon>
    </lineage>
</organism>
<proteinExistence type="predicted"/>
<keyword evidence="2" id="KW-1185">Reference proteome</keyword>
<reference evidence="1" key="1">
    <citation type="submission" date="2022-04" db="EMBL/GenBank/DDBJ databases">
        <title>Genome of the entomopathogenic fungus Entomophthora muscae.</title>
        <authorList>
            <person name="Elya C."/>
            <person name="Lovett B.R."/>
            <person name="Lee E."/>
            <person name="Macias A.M."/>
            <person name="Hajek A.E."/>
            <person name="De Bivort B.L."/>
            <person name="Kasson M.T."/>
            <person name="De Fine Licht H.H."/>
            <person name="Stajich J.E."/>
        </authorList>
    </citation>
    <scope>NUCLEOTIDE SEQUENCE</scope>
    <source>
        <strain evidence="1">Berkeley</strain>
    </source>
</reference>
<name>A0ACC2RWV4_9FUNG</name>
<gene>
    <name evidence="1" type="ORF">DSO57_1013211</name>
</gene>
<dbReference type="Proteomes" id="UP001165960">
    <property type="component" value="Unassembled WGS sequence"/>
</dbReference>
<protein>
    <submittedName>
        <fullName evidence="1">Uncharacterized protein</fullName>
    </submittedName>
</protein>
<sequence>MTSLQDYFNKLMTRIEGLSGAAFCDKEGVVIIKVVDGEDTDKILESSTLSSVFLLASDQVSRMGLKRNNSIVGIYDNHQIIQFNISSFIVTFVADSACNTGVLMDLQSELTELILPLSSILGN</sequence>
<dbReference type="EMBL" id="QTSX02006438">
    <property type="protein sequence ID" value="KAJ9054544.1"/>
    <property type="molecule type" value="Genomic_DNA"/>
</dbReference>
<accession>A0ACC2RWV4</accession>
<evidence type="ECO:0000313" key="1">
    <source>
        <dbReference type="EMBL" id="KAJ9054544.1"/>
    </source>
</evidence>